<evidence type="ECO:0000313" key="2">
    <source>
        <dbReference type="EMBL" id="KAG7287971.1"/>
    </source>
</evidence>
<protein>
    <submittedName>
        <fullName evidence="2">Uncharacterized protein</fullName>
    </submittedName>
</protein>
<sequence>MERGKGYPVSLEVLGQAAKGKLDTCSWDFVHFLALSQATYYSLRMLRQTLEVSDSKKSKKRKAVASSEGDAKVAKPRSNNPFDLLSGNGE</sequence>
<proteinExistence type="predicted"/>
<comment type="caution">
    <text evidence="2">The sequence shown here is derived from an EMBL/GenBank/DDBJ whole genome shotgun (WGS) entry which is preliminary data.</text>
</comment>
<evidence type="ECO:0000313" key="3">
    <source>
        <dbReference type="Proteomes" id="UP001197093"/>
    </source>
</evidence>
<evidence type="ECO:0000256" key="1">
    <source>
        <dbReference type="SAM" id="MobiDB-lite"/>
    </source>
</evidence>
<dbReference type="Proteomes" id="UP001197093">
    <property type="component" value="Unassembled WGS sequence"/>
</dbReference>
<accession>A0AAD4HYH8</accession>
<organism evidence="2 3">
    <name type="scientific">Staphylotrichum longicolle</name>
    <dbReference type="NCBI Taxonomy" id="669026"/>
    <lineage>
        <taxon>Eukaryota</taxon>
        <taxon>Fungi</taxon>
        <taxon>Dikarya</taxon>
        <taxon>Ascomycota</taxon>
        <taxon>Pezizomycotina</taxon>
        <taxon>Sordariomycetes</taxon>
        <taxon>Sordariomycetidae</taxon>
        <taxon>Sordariales</taxon>
        <taxon>Chaetomiaceae</taxon>
        <taxon>Staphylotrichum</taxon>
    </lineage>
</organism>
<name>A0AAD4HYH8_9PEZI</name>
<dbReference type="AlphaFoldDB" id="A0AAD4HYH8"/>
<dbReference type="EMBL" id="JAHCVI010000003">
    <property type="protein sequence ID" value="KAG7287971.1"/>
    <property type="molecule type" value="Genomic_DNA"/>
</dbReference>
<feature type="region of interest" description="Disordered" evidence="1">
    <location>
        <begin position="57"/>
        <end position="90"/>
    </location>
</feature>
<keyword evidence="3" id="KW-1185">Reference proteome</keyword>
<reference evidence="2" key="1">
    <citation type="submission" date="2023-02" db="EMBL/GenBank/DDBJ databases">
        <authorList>
            <person name="Palmer J.M."/>
        </authorList>
    </citation>
    <scope>NUCLEOTIDE SEQUENCE</scope>
    <source>
        <strain evidence="2">FW57</strain>
    </source>
</reference>
<gene>
    <name evidence="2" type="ORF">NEMBOFW57_007491</name>
</gene>